<feature type="region of interest" description="Disordered" evidence="1">
    <location>
        <begin position="148"/>
        <end position="190"/>
    </location>
</feature>
<keyword evidence="2" id="KW-0812">Transmembrane</keyword>
<evidence type="ECO:0000256" key="2">
    <source>
        <dbReference type="SAM" id="Phobius"/>
    </source>
</evidence>
<keyword evidence="2" id="KW-0472">Membrane</keyword>
<accession>A0A6A5H789</accession>
<evidence type="ECO:0000313" key="4">
    <source>
        <dbReference type="Proteomes" id="UP000483820"/>
    </source>
</evidence>
<dbReference type="CTD" id="9812498"/>
<reference evidence="3 4" key="1">
    <citation type="submission" date="2019-12" db="EMBL/GenBank/DDBJ databases">
        <title>Chromosome-level assembly of the Caenorhabditis remanei genome.</title>
        <authorList>
            <person name="Teterina A.A."/>
            <person name="Willis J.H."/>
            <person name="Phillips P.C."/>
        </authorList>
    </citation>
    <scope>NUCLEOTIDE SEQUENCE [LARGE SCALE GENOMIC DNA]</scope>
    <source>
        <strain evidence="3 4">PX506</strain>
        <tissue evidence="3">Whole organism</tissue>
    </source>
</reference>
<sequence length="190" mass="21759">MYTVTVSVAGLCLEGIRYVHRILKGNEVKRCKNELLIGYMAVILWAMRSRYLLFYSGYDKKNVFWLQLNALIYAGSIYSFLCIILHADPRIPTPPPLEYTQTQIYLVVAHYYVMFTAIGTENWLQVLAWIISLASSMHIYEILTSQRPEPAPVAPSTTPNIQDRLDERALGENRAETRAEVPDNQEEEGN</sequence>
<feature type="transmembrane region" description="Helical" evidence="2">
    <location>
        <begin position="104"/>
        <end position="120"/>
    </location>
</feature>
<feature type="compositionally biased region" description="Basic and acidic residues" evidence="1">
    <location>
        <begin position="163"/>
        <end position="181"/>
    </location>
</feature>
<dbReference type="KEGG" id="crq:GCK72_011322"/>
<keyword evidence="2" id="KW-1133">Transmembrane helix</keyword>
<evidence type="ECO:0000256" key="1">
    <source>
        <dbReference type="SAM" id="MobiDB-lite"/>
    </source>
</evidence>
<feature type="transmembrane region" description="Helical" evidence="2">
    <location>
        <begin position="36"/>
        <end position="58"/>
    </location>
</feature>
<comment type="caution">
    <text evidence="3">The sequence shown here is derived from an EMBL/GenBank/DDBJ whole genome shotgun (WGS) entry which is preliminary data.</text>
</comment>
<protein>
    <submittedName>
        <fullName evidence="3">Uncharacterized protein</fullName>
    </submittedName>
</protein>
<proteinExistence type="predicted"/>
<dbReference type="RefSeq" id="XP_053587948.1">
    <property type="nucleotide sequence ID" value="XM_053728371.1"/>
</dbReference>
<gene>
    <name evidence="3" type="ORF">GCK72_011322</name>
</gene>
<name>A0A6A5H789_CAERE</name>
<dbReference type="EMBL" id="WUAV01000003">
    <property type="protein sequence ID" value="KAF1763057.1"/>
    <property type="molecule type" value="Genomic_DNA"/>
</dbReference>
<dbReference type="AlphaFoldDB" id="A0A6A5H789"/>
<feature type="transmembrane region" description="Helical" evidence="2">
    <location>
        <begin position="64"/>
        <end position="84"/>
    </location>
</feature>
<evidence type="ECO:0000313" key="3">
    <source>
        <dbReference type="EMBL" id="KAF1763057.1"/>
    </source>
</evidence>
<dbReference type="GeneID" id="9812498"/>
<dbReference type="Proteomes" id="UP000483820">
    <property type="component" value="Chromosome III"/>
</dbReference>
<organism evidence="3 4">
    <name type="scientific">Caenorhabditis remanei</name>
    <name type="common">Caenorhabditis vulgaris</name>
    <dbReference type="NCBI Taxonomy" id="31234"/>
    <lineage>
        <taxon>Eukaryota</taxon>
        <taxon>Metazoa</taxon>
        <taxon>Ecdysozoa</taxon>
        <taxon>Nematoda</taxon>
        <taxon>Chromadorea</taxon>
        <taxon>Rhabditida</taxon>
        <taxon>Rhabditina</taxon>
        <taxon>Rhabditomorpha</taxon>
        <taxon>Rhabditoidea</taxon>
        <taxon>Rhabditidae</taxon>
        <taxon>Peloderinae</taxon>
        <taxon>Caenorhabditis</taxon>
    </lineage>
</organism>